<dbReference type="VEuPathDB" id="FungiDB:PV10_07607"/>
<feature type="compositionally biased region" description="Low complexity" evidence="1">
    <location>
        <begin position="18"/>
        <end position="27"/>
    </location>
</feature>
<comment type="caution">
    <text evidence="2">The sequence shown here is derived from an EMBL/GenBank/DDBJ whole genome shotgun (WGS) entry which is preliminary data.</text>
</comment>
<accession>A0A438N9U7</accession>
<feature type="compositionally biased region" description="Low complexity" evidence="1">
    <location>
        <begin position="356"/>
        <end position="365"/>
    </location>
</feature>
<feature type="compositionally biased region" description="Polar residues" evidence="1">
    <location>
        <begin position="284"/>
        <end position="294"/>
    </location>
</feature>
<dbReference type="EMBL" id="NAJM01000012">
    <property type="protein sequence ID" value="RVX72549.1"/>
    <property type="molecule type" value="Genomic_DNA"/>
</dbReference>
<evidence type="ECO:0000256" key="1">
    <source>
        <dbReference type="SAM" id="MobiDB-lite"/>
    </source>
</evidence>
<sequence>MPASSPSPMKRPSLNERTSSTVSLSSSGKQATTHKVHRPHVVTRHSRNASHGKGLSKLGKVHSTATLATDTARHQHQRKRSGGGTPPQSPGASLVRRNTSHAHLPKNSSHGNLRKNHSANTLARNLSHPALKKIGLAPAPKSKARRDGKDGVFQIGDHSSEDEEEGEWEDSTTQSPEVTRNNSKTSTPARAGTPNGEGHSQRPTNLGHVELGLRKNNRSAPNLIMVSSPSPDQLPSEPPLLHQNPRSSRAPPAMSTISARAGPAQITRNDSSRSFSRVEHVETASMNPTPTMSNAAASSSVDGGVSRFLSQDIPKPAPRVVQDESDTDSSTGFLSNYKPQPSESPEKPRSIHKARTASQTQSRTQQKLDLQRREMVRLGASTMNTPPTPGLGLDLGSSTSLHSRTGSRSRTRNLGGGRSYMGESRATQQEYDVAVKQLSVVRRFRSPIVESVVRLKENGVFPEHVGLTPASGPFSKGRPHSRRGPSTNSVHTAGKSGLSRSFEDQTTGFPASRPSTGGRSSRVHFQRQTSHDDIEVTPSQGSPGGSQEEDHDGLSPEEALLRRIWESRELYDSADFVTPG</sequence>
<feature type="compositionally biased region" description="Polar residues" evidence="1">
    <location>
        <begin position="172"/>
        <end position="188"/>
    </location>
</feature>
<feature type="compositionally biased region" description="Low complexity" evidence="1">
    <location>
        <begin position="390"/>
        <end position="400"/>
    </location>
</feature>
<reference evidence="2 3" key="1">
    <citation type="submission" date="2017-03" db="EMBL/GenBank/DDBJ databases">
        <title>Genomes of endolithic fungi from Antarctica.</title>
        <authorList>
            <person name="Coleine C."/>
            <person name="Masonjones S."/>
            <person name="Stajich J.E."/>
        </authorList>
    </citation>
    <scope>NUCLEOTIDE SEQUENCE [LARGE SCALE GENOMIC DNA]</scope>
    <source>
        <strain evidence="2 3">CCFEE 6314</strain>
    </source>
</reference>
<organism evidence="2 3">
    <name type="scientific">Exophiala mesophila</name>
    <name type="common">Black yeast-like fungus</name>
    <dbReference type="NCBI Taxonomy" id="212818"/>
    <lineage>
        <taxon>Eukaryota</taxon>
        <taxon>Fungi</taxon>
        <taxon>Dikarya</taxon>
        <taxon>Ascomycota</taxon>
        <taxon>Pezizomycotina</taxon>
        <taxon>Eurotiomycetes</taxon>
        <taxon>Chaetothyriomycetidae</taxon>
        <taxon>Chaetothyriales</taxon>
        <taxon>Herpotrichiellaceae</taxon>
        <taxon>Exophiala</taxon>
    </lineage>
</organism>
<feature type="compositionally biased region" description="Polar residues" evidence="1">
    <location>
        <begin position="266"/>
        <end position="275"/>
    </location>
</feature>
<protein>
    <submittedName>
        <fullName evidence="2">Uncharacterized protein</fullName>
    </submittedName>
</protein>
<evidence type="ECO:0000313" key="3">
    <source>
        <dbReference type="Proteomes" id="UP000288859"/>
    </source>
</evidence>
<dbReference type="Proteomes" id="UP000288859">
    <property type="component" value="Unassembled WGS sequence"/>
</dbReference>
<feature type="compositionally biased region" description="Basic residues" evidence="1">
    <location>
        <begin position="32"/>
        <end position="50"/>
    </location>
</feature>
<dbReference type="AlphaFoldDB" id="A0A438N9U7"/>
<feature type="compositionally biased region" description="Polar residues" evidence="1">
    <location>
        <begin position="504"/>
        <end position="519"/>
    </location>
</feature>
<dbReference type="OrthoDB" id="5430106at2759"/>
<name>A0A438N9U7_EXOME</name>
<proteinExistence type="predicted"/>
<feature type="region of interest" description="Disordered" evidence="1">
    <location>
        <begin position="463"/>
        <end position="560"/>
    </location>
</feature>
<feature type="compositionally biased region" description="Acidic residues" evidence="1">
    <location>
        <begin position="160"/>
        <end position="170"/>
    </location>
</feature>
<gene>
    <name evidence="2" type="ORF">B0A52_03739</name>
</gene>
<feature type="region of interest" description="Disordered" evidence="1">
    <location>
        <begin position="1"/>
        <end position="421"/>
    </location>
</feature>
<evidence type="ECO:0000313" key="2">
    <source>
        <dbReference type="EMBL" id="RVX72549.1"/>
    </source>
</evidence>
<feature type="compositionally biased region" description="Polar residues" evidence="1">
    <location>
        <begin position="328"/>
        <end position="343"/>
    </location>
</feature>